<keyword evidence="1" id="KW-1185">Reference proteome</keyword>
<reference evidence="2" key="2">
    <citation type="submission" date="2023-11" db="UniProtKB">
        <authorList>
            <consortium name="WormBaseParasite"/>
        </authorList>
    </citation>
    <scope>IDENTIFICATION</scope>
</reference>
<evidence type="ECO:0000313" key="1">
    <source>
        <dbReference type="Proteomes" id="UP000050792"/>
    </source>
</evidence>
<protein>
    <submittedName>
        <fullName evidence="2">Uncharacterized protein</fullName>
    </submittedName>
</protein>
<dbReference type="Gene3D" id="3.40.50.2020">
    <property type="match status" value="1"/>
</dbReference>
<accession>A0AA85G464</accession>
<dbReference type="Proteomes" id="UP000050792">
    <property type="component" value="Unassembled WGS sequence"/>
</dbReference>
<dbReference type="InterPro" id="IPR000836">
    <property type="entry name" value="PRTase_dom"/>
</dbReference>
<name>A0AA85G464_9TREM</name>
<dbReference type="AlphaFoldDB" id="A0AA85G464"/>
<proteinExistence type="predicted"/>
<dbReference type="CDD" id="cd06223">
    <property type="entry name" value="PRTases_typeI"/>
    <property type="match status" value="1"/>
</dbReference>
<sequence>MVDTGTSLNELERFVRKYEPKSVYSACLLVKRITNGIEEIPPYNSFSCLSIWYESYCFLHIFVFS</sequence>
<dbReference type="InterPro" id="IPR029057">
    <property type="entry name" value="PRTase-like"/>
</dbReference>
<dbReference type="SUPFAM" id="SSF53271">
    <property type="entry name" value="PRTase-like"/>
    <property type="match status" value="1"/>
</dbReference>
<organism evidence="1 2">
    <name type="scientific">Schistosoma rodhaini</name>
    <dbReference type="NCBI Taxonomy" id="6188"/>
    <lineage>
        <taxon>Eukaryota</taxon>
        <taxon>Metazoa</taxon>
        <taxon>Spiralia</taxon>
        <taxon>Lophotrochozoa</taxon>
        <taxon>Platyhelminthes</taxon>
        <taxon>Trematoda</taxon>
        <taxon>Digenea</taxon>
        <taxon>Strigeidida</taxon>
        <taxon>Schistosomatoidea</taxon>
        <taxon>Schistosomatidae</taxon>
        <taxon>Schistosoma</taxon>
    </lineage>
</organism>
<dbReference type="WBParaSite" id="SRDH1_78640.1">
    <property type="protein sequence ID" value="SRDH1_78640.1"/>
    <property type="gene ID" value="SRDH1_78640"/>
</dbReference>
<evidence type="ECO:0000313" key="2">
    <source>
        <dbReference type="WBParaSite" id="SRDH1_78640.1"/>
    </source>
</evidence>
<reference evidence="1" key="1">
    <citation type="submission" date="2022-06" db="EMBL/GenBank/DDBJ databases">
        <authorList>
            <person name="Berger JAMES D."/>
            <person name="Berger JAMES D."/>
        </authorList>
    </citation>
    <scope>NUCLEOTIDE SEQUENCE [LARGE SCALE GENOMIC DNA]</scope>
</reference>